<evidence type="ECO:0000313" key="2">
    <source>
        <dbReference type="EMBL" id="CAI9263689.1"/>
    </source>
</evidence>
<keyword evidence="3" id="KW-1185">Reference proteome</keyword>
<gene>
    <name evidence="2" type="ORF">LSALG_LOCUS4368</name>
</gene>
<organism evidence="2 3">
    <name type="scientific">Lactuca saligna</name>
    <name type="common">Willowleaf lettuce</name>
    <dbReference type="NCBI Taxonomy" id="75948"/>
    <lineage>
        <taxon>Eukaryota</taxon>
        <taxon>Viridiplantae</taxon>
        <taxon>Streptophyta</taxon>
        <taxon>Embryophyta</taxon>
        <taxon>Tracheophyta</taxon>
        <taxon>Spermatophyta</taxon>
        <taxon>Magnoliopsida</taxon>
        <taxon>eudicotyledons</taxon>
        <taxon>Gunneridae</taxon>
        <taxon>Pentapetalae</taxon>
        <taxon>asterids</taxon>
        <taxon>campanulids</taxon>
        <taxon>Asterales</taxon>
        <taxon>Asteraceae</taxon>
        <taxon>Cichorioideae</taxon>
        <taxon>Cichorieae</taxon>
        <taxon>Lactucinae</taxon>
        <taxon>Lactuca</taxon>
    </lineage>
</organism>
<proteinExistence type="predicted"/>
<protein>
    <submittedName>
        <fullName evidence="2">Uncharacterized protein</fullName>
    </submittedName>
</protein>
<feature type="coiled-coil region" evidence="1">
    <location>
        <begin position="48"/>
        <end position="75"/>
    </location>
</feature>
<dbReference type="Proteomes" id="UP001177003">
    <property type="component" value="Chromosome 0"/>
</dbReference>
<name>A0AA35UT27_LACSI</name>
<dbReference type="EMBL" id="OX465086">
    <property type="protein sequence ID" value="CAI9263689.1"/>
    <property type="molecule type" value="Genomic_DNA"/>
</dbReference>
<reference evidence="2" key="1">
    <citation type="submission" date="2023-04" db="EMBL/GenBank/DDBJ databases">
        <authorList>
            <person name="Vijverberg K."/>
            <person name="Xiong W."/>
            <person name="Schranz E."/>
        </authorList>
    </citation>
    <scope>NUCLEOTIDE SEQUENCE</scope>
</reference>
<accession>A0AA35UT27</accession>
<keyword evidence="1" id="KW-0175">Coiled coil</keyword>
<sequence length="157" mass="18311">MADFRASSDKSTTDMNKVIEAFGSYLKDEREALSMICANIKLDNIDLNSTITTQLDNLKLEAEEAEVRNSAFILKNQMSLFPVWTIQQIQKEAIDLPELYWLGPKTSFDNFNDIEYQLDFPLTPRAFLFRCIQKIEKTQISNNMINRKLFNFYLKYG</sequence>
<dbReference type="AlphaFoldDB" id="A0AA35UT27"/>
<evidence type="ECO:0000256" key="1">
    <source>
        <dbReference type="SAM" id="Coils"/>
    </source>
</evidence>
<evidence type="ECO:0000313" key="3">
    <source>
        <dbReference type="Proteomes" id="UP001177003"/>
    </source>
</evidence>